<dbReference type="EMBL" id="KZ293656">
    <property type="protein sequence ID" value="PBK93522.1"/>
    <property type="molecule type" value="Genomic_DNA"/>
</dbReference>
<dbReference type="InParanoid" id="A0A2H3DPX5"/>
<evidence type="ECO:0000313" key="1">
    <source>
        <dbReference type="EMBL" id="PBK93522.1"/>
    </source>
</evidence>
<name>A0A2H3DPX5_ARMGA</name>
<keyword evidence="2" id="KW-1185">Reference proteome</keyword>
<organism evidence="1 2">
    <name type="scientific">Armillaria gallica</name>
    <name type="common">Bulbous honey fungus</name>
    <name type="synonym">Armillaria bulbosa</name>
    <dbReference type="NCBI Taxonomy" id="47427"/>
    <lineage>
        <taxon>Eukaryota</taxon>
        <taxon>Fungi</taxon>
        <taxon>Dikarya</taxon>
        <taxon>Basidiomycota</taxon>
        <taxon>Agaricomycotina</taxon>
        <taxon>Agaricomycetes</taxon>
        <taxon>Agaricomycetidae</taxon>
        <taxon>Agaricales</taxon>
        <taxon>Marasmiineae</taxon>
        <taxon>Physalacriaceae</taxon>
        <taxon>Armillaria</taxon>
    </lineage>
</organism>
<proteinExistence type="predicted"/>
<dbReference type="AlphaFoldDB" id="A0A2H3DPX5"/>
<accession>A0A2H3DPX5</accession>
<sequence>MAIVYPEAATLSLLNRDDHGSISYSPRSTSTLLIFKGISCCHRDRCYSWESKALTMKLPISARCQLTACSFMTELSSPKPGIERTNRSFDIDQTLVEALSQYSLSTATLYVTVDPRIMCGSAL</sequence>
<evidence type="ECO:0000313" key="2">
    <source>
        <dbReference type="Proteomes" id="UP000217790"/>
    </source>
</evidence>
<reference evidence="2" key="1">
    <citation type="journal article" date="2017" name="Nat. Ecol. Evol.">
        <title>Genome expansion and lineage-specific genetic innovations in the forest pathogenic fungi Armillaria.</title>
        <authorList>
            <person name="Sipos G."/>
            <person name="Prasanna A.N."/>
            <person name="Walter M.C."/>
            <person name="O'Connor E."/>
            <person name="Balint B."/>
            <person name="Krizsan K."/>
            <person name="Kiss B."/>
            <person name="Hess J."/>
            <person name="Varga T."/>
            <person name="Slot J."/>
            <person name="Riley R."/>
            <person name="Boka B."/>
            <person name="Rigling D."/>
            <person name="Barry K."/>
            <person name="Lee J."/>
            <person name="Mihaltcheva S."/>
            <person name="LaButti K."/>
            <person name="Lipzen A."/>
            <person name="Waldron R."/>
            <person name="Moloney N.M."/>
            <person name="Sperisen C."/>
            <person name="Kredics L."/>
            <person name="Vagvoelgyi C."/>
            <person name="Patrignani A."/>
            <person name="Fitzpatrick D."/>
            <person name="Nagy I."/>
            <person name="Doyle S."/>
            <person name="Anderson J.B."/>
            <person name="Grigoriev I.V."/>
            <person name="Gueldener U."/>
            <person name="Muensterkoetter M."/>
            <person name="Nagy L.G."/>
        </authorList>
    </citation>
    <scope>NUCLEOTIDE SEQUENCE [LARGE SCALE GENOMIC DNA]</scope>
    <source>
        <strain evidence="2">Ar21-2</strain>
    </source>
</reference>
<dbReference type="OrthoDB" id="1701769at2759"/>
<protein>
    <submittedName>
        <fullName evidence="1">Uncharacterized protein</fullName>
    </submittedName>
</protein>
<gene>
    <name evidence="1" type="ORF">ARMGADRAFT_126903</name>
</gene>
<dbReference type="Proteomes" id="UP000217790">
    <property type="component" value="Unassembled WGS sequence"/>
</dbReference>